<reference evidence="2" key="1">
    <citation type="journal article" date="2020" name="Stud. Mycol.">
        <title>101 Dothideomycetes genomes: a test case for predicting lifestyles and emergence of pathogens.</title>
        <authorList>
            <person name="Haridas S."/>
            <person name="Albert R."/>
            <person name="Binder M."/>
            <person name="Bloem J."/>
            <person name="Labutti K."/>
            <person name="Salamov A."/>
            <person name="Andreopoulos B."/>
            <person name="Baker S."/>
            <person name="Barry K."/>
            <person name="Bills G."/>
            <person name="Bluhm B."/>
            <person name="Cannon C."/>
            <person name="Castanera R."/>
            <person name="Culley D."/>
            <person name="Daum C."/>
            <person name="Ezra D."/>
            <person name="Gonzalez J."/>
            <person name="Henrissat B."/>
            <person name="Kuo A."/>
            <person name="Liang C."/>
            <person name="Lipzen A."/>
            <person name="Lutzoni F."/>
            <person name="Magnuson J."/>
            <person name="Mondo S."/>
            <person name="Nolan M."/>
            <person name="Ohm R."/>
            <person name="Pangilinan J."/>
            <person name="Park H.-J."/>
            <person name="Ramirez L."/>
            <person name="Alfaro M."/>
            <person name="Sun H."/>
            <person name="Tritt A."/>
            <person name="Yoshinaga Y."/>
            <person name="Zwiers L.-H."/>
            <person name="Turgeon B."/>
            <person name="Goodwin S."/>
            <person name="Spatafora J."/>
            <person name="Crous P."/>
            <person name="Grigoriev I."/>
        </authorList>
    </citation>
    <scope>NUCLEOTIDE SEQUENCE</scope>
    <source>
        <strain evidence="2">CBS 175.79</strain>
    </source>
</reference>
<evidence type="ECO:0000256" key="1">
    <source>
        <dbReference type="SAM" id="SignalP"/>
    </source>
</evidence>
<protein>
    <submittedName>
        <fullName evidence="2">Uncharacterized protein</fullName>
    </submittedName>
</protein>
<sequence length="59" mass="6227">MTIIGTNPPSSARAILLFPCLPCLLSAHALSITSVIPPPSQLPLTSNLLCPSNVTTWKE</sequence>
<dbReference type="GeneID" id="54285986"/>
<feature type="chain" id="PRO_5025334633" evidence="1">
    <location>
        <begin position="28"/>
        <end position="59"/>
    </location>
</feature>
<proteinExistence type="predicted"/>
<keyword evidence="3" id="KW-1185">Reference proteome</keyword>
<dbReference type="RefSeq" id="XP_033382103.1">
    <property type="nucleotide sequence ID" value="XM_033528589.1"/>
</dbReference>
<evidence type="ECO:0000313" key="2">
    <source>
        <dbReference type="EMBL" id="KAF2013764.1"/>
    </source>
</evidence>
<dbReference type="EMBL" id="ML978071">
    <property type="protein sequence ID" value="KAF2013764.1"/>
    <property type="molecule type" value="Genomic_DNA"/>
</dbReference>
<organism evidence="2 3">
    <name type="scientific">Aaosphaeria arxii CBS 175.79</name>
    <dbReference type="NCBI Taxonomy" id="1450172"/>
    <lineage>
        <taxon>Eukaryota</taxon>
        <taxon>Fungi</taxon>
        <taxon>Dikarya</taxon>
        <taxon>Ascomycota</taxon>
        <taxon>Pezizomycotina</taxon>
        <taxon>Dothideomycetes</taxon>
        <taxon>Pleosporomycetidae</taxon>
        <taxon>Pleosporales</taxon>
        <taxon>Pleosporales incertae sedis</taxon>
        <taxon>Aaosphaeria</taxon>
    </lineage>
</organism>
<keyword evidence="1" id="KW-0732">Signal</keyword>
<dbReference type="Proteomes" id="UP000799778">
    <property type="component" value="Unassembled WGS sequence"/>
</dbReference>
<gene>
    <name evidence="2" type="ORF">BU24DRAFT_424773</name>
</gene>
<accession>A0A6A5XN38</accession>
<feature type="signal peptide" evidence="1">
    <location>
        <begin position="1"/>
        <end position="27"/>
    </location>
</feature>
<evidence type="ECO:0000313" key="3">
    <source>
        <dbReference type="Proteomes" id="UP000799778"/>
    </source>
</evidence>
<name>A0A6A5XN38_9PLEO</name>
<dbReference type="AlphaFoldDB" id="A0A6A5XN38"/>